<feature type="domain" description="ATP-dependent DNA ligase family profile" evidence="8">
    <location>
        <begin position="143"/>
        <end position="213"/>
    </location>
</feature>
<dbReference type="GO" id="GO:0005524">
    <property type="term" value="F:ATP binding"/>
    <property type="evidence" value="ECO:0007669"/>
    <property type="project" value="InterPro"/>
</dbReference>
<dbReference type="InterPro" id="IPR050326">
    <property type="entry name" value="NAD_dep_DNA_ligaseB"/>
</dbReference>
<dbReference type="InterPro" id="IPR029319">
    <property type="entry name" value="DNA_ligase_OB"/>
</dbReference>
<feature type="signal peptide" evidence="7">
    <location>
        <begin position="1"/>
        <end position="33"/>
    </location>
</feature>
<comment type="catalytic activity">
    <reaction evidence="6">
        <text>ATP + (deoxyribonucleotide)n-3'-hydroxyl + 5'-phospho-(deoxyribonucleotide)m = (deoxyribonucleotide)n+m + AMP + diphosphate.</text>
        <dbReference type="EC" id="6.5.1.1"/>
    </reaction>
</comment>
<dbReference type="InterPro" id="IPR012310">
    <property type="entry name" value="DNA_ligase_ATP-dep_cent"/>
</dbReference>
<evidence type="ECO:0000256" key="4">
    <source>
        <dbReference type="ARBA" id="ARBA00022763"/>
    </source>
</evidence>
<evidence type="ECO:0000313" key="9">
    <source>
        <dbReference type="EMBL" id="MBI1626205.1"/>
    </source>
</evidence>
<sequence>MPVLPSALWPQSLNWLWRCLLCACLFLSLPVLAQSAAQPPPLMLAHIWRSNLPLQDYWVSEKLDGVRGYWNGRQLISRGGQVITAPSWFTQGWPATPMDGELWAGHGHFSHAQATTAQIQPSDTAWRRMQFMVFDLPAAPGSFDQRLPQLKQTVDKIKQPWVQIVAQQKLSSEAQLQALLNQVVKDGGEGLMLHKGSAPYRSGRSDDLLKLKPFDDAEAKVIGYKPGRGQWLGMTGALIVQSPQGLQFALGTGLSAEQRKNPPPLGSWVTYRYQGLHEKSGLPRFARFMRVRDEPGFQPEAITP</sequence>
<evidence type="ECO:0000256" key="3">
    <source>
        <dbReference type="ARBA" id="ARBA00022705"/>
    </source>
</evidence>
<dbReference type="SUPFAM" id="SSF56091">
    <property type="entry name" value="DNA ligase/mRNA capping enzyme, catalytic domain"/>
    <property type="match status" value="1"/>
</dbReference>
<evidence type="ECO:0000256" key="7">
    <source>
        <dbReference type="SAM" id="SignalP"/>
    </source>
</evidence>
<dbReference type="Gene3D" id="2.40.50.140">
    <property type="entry name" value="Nucleic acid-binding proteins"/>
    <property type="match status" value="1"/>
</dbReference>
<keyword evidence="5" id="KW-0234">DNA repair</keyword>
<proteinExistence type="predicted"/>
<accession>A0A843B955</accession>
<evidence type="ECO:0000313" key="10">
    <source>
        <dbReference type="Proteomes" id="UP000530032"/>
    </source>
</evidence>
<evidence type="ECO:0000256" key="5">
    <source>
        <dbReference type="ARBA" id="ARBA00023204"/>
    </source>
</evidence>
<protein>
    <submittedName>
        <fullName evidence="9">DNA ligase</fullName>
    </submittedName>
</protein>
<dbReference type="GO" id="GO:0003910">
    <property type="term" value="F:DNA ligase (ATP) activity"/>
    <property type="evidence" value="ECO:0007669"/>
    <property type="project" value="UniProtKB-EC"/>
</dbReference>
<dbReference type="Pfam" id="PF01068">
    <property type="entry name" value="DNA_ligase_A_M"/>
    <property type="match status" value="1"/>
</dbReference>
<dbReference type="SUPFAM" id="SSF50249">
    <property type="entry name" value="Nucleic acid-binding proteins"/>
    <property type="match status" value="1"/>
</dbReference>
<comment type="caution">
    <text evidence="9">The sequence shown here is derived from an EMBL/GenBank/DDBJ whole genome shotgun (WGS) entry which is preliminary data.</text>
</comment>
<dbReference type="CDD" id="cd08041">
    <property type="entry name" value="OBF_kDNA_ligase_like"/>
    <property type="match status" value="1"/>
</dbReference>
<evidence type="ECO:0000256" key="1">
    <source>
        <dbReference type="ARBA" id="ARBA00001968"/>
    </source>
</evidence>
<keyword evidence="10" id="KW-1185">Reference proteome</keyword>
<feature type="chain" id="PRO_5032374599" evidence="7">
    <location>
        <begin position="34"/>
        <end position="304"/>
    </location>
</feature>
<dbReference type="Gene3D" id="3.30.1490.70">
    <property type="match status" value="1"/>
</dbReference>
<evidence type="ECO:0000256" key="6">
    <source>
        <dbReference type="ARBA" id="ARBA00034003"/>
    </source>
</evidence>
<organism evidence="9 10">
    <name type="scientific">Comamonas suwonensis</name>
    <dbReference type="NCBI Taxonomy" id="2606214"/>
    <lineage>
        <taxon>Bacteria</taxon>
        <taxon>Pseudomonadati</taxon>
        <taxon>Pseudomonadota</taxon>
        <taxon>Betaproteobacteria</taxon>
        <taxon>Burkholderiales</taxon>
        <taxon>Comamonadaceae</taxon>
        <taxon>Comamonas</taxon>
    </lineage>
</organism>
<keyword evidence="3" id="KW-0235">DNA replication</keyword>
<name>A0A843B955_9BURK</name>
<dbReference type="Pfam" id="PF14743">
    <property type="entry name" value="DNA_ligase_OB_2"/>
    <property type="match status" value="1"/>
</dbReference>
<dbReference type="GO" id="GO:0006281">
    <property type="term" value="P:DNA repair"/>
    <property type="evidence" value="ECO:0007669"/>
    <property type="project" value="UniProtKB-KW"/>
</dbReference>
<keyword evidence="2 9" id="KW-0436">Ligase</keyword>
<evidence type="ECO:0000259" key="8">
    <source>
        <dbReference type="PROSITE" id="PS50160"/>
    </source>
</evidence>
<dbReference type="RefSeq" id="WP_198461539.1">
    <property type="nucleotide sequence ID" value="NZ_JABBCQ020000016.1"/>
</dbReference>
<comment type="cofactor">
    <cofactor evidence="1">
        <name>a divalent metal cation</name>
        <dbReference type="ChEBI" id="CHEBI:60240"/>
    </cofactor>
</comment>
<dbReference type="InterPro" id="IPR012340">
    <property type="entry name" value="NA-bd_OB-fold"/>
</dbReference>
<dbReference type="EMBL" id="JABBCQ020000016">
    <property type="protein sequence ID" value="MBI1626205.1"/>
    <property type="molecule type" value="Genomic_DNA"/>
</dbReference>
<keyword evidence="7" id="KW-0732">Signal</keyword>
<reference evidence="9" key="1">
    <citation type="submission" date="2020-12" db="EMBL/GenBank/DDBJ databases">
        <title>Comamonas sp. nov., isolated from stream water.</title>
        <authorList>
            <person name="Park K.-H."/>
        </authorList>
    </citation>
    <scope>NUCLEOTIDE SEQUENCE</scope>
    <source>
        <strain evidence="9">EJ-4</strain>
    </source>
</reference>
<dbReference type="AlphaFoldDB" id="A0A843B955"/>
<dbReference type="PANTHER" id="PTHR47810">
    <property type="entry name" value="DNA LIGASE"/>
    <property type="match status" value="1"/>
</dbReference>
<dbReference type="Gene3D" id="3.30.470.30">
    <property type="entry name" value="DNA ligase/mRNA capping enzyme"/>
    <property type="match status" value="1"/>
</dbReference>
<evidence type="ECO:0000256" key="2">
    <source>
        <dbReference type="ARBA" id="ARBA00022598"/>
    </source>
</evidence>
<dbReference type="PANTHER" id="PTHR47810:SF1">
    <property type="entry name" value="DNA LIGASE B"/>
    <property type="match status" value="1"/>
</dbReference>
<gene>
    <name evidence="9" type="ORF">HF327_017065</name>
</gene>
<dbReference type="GO" id="GO:0006310">
    <property type="term" value="P:DNA recombination"/>
    <property type="evidence" value="ECO:0007669"/>
    <property type="project" value="InterPro"/>
</dbReference>
<dbReference type="NCBIfam" id="NF006592">
    <property type="entry name" value="PRK09125.1"/>
    <property type="match status" value="1"/>
</dbReference>
<dbReference type="GO" id="GO:0006260">
    <property type="term" value="P:DNA replication"/>
    <property type="evidence" value="ECO:0007669"/>
    <property type="project" value="UniProtKB-KW"/>
</dbReference>
<dbReference type="CDD" id="cd07896">
    <property type="entry name" value="Adenylation_kDNA_ligase_like"/>
    <property type="match status" value="1"/>
</dbReference>
<dbReference type="PROSITE" id="PS50160">
    <property type="entry name" value="DNA_LIGASE_A3"/>
    <property type="match status" value="1"/>
</dbReference>
<dbReference type="Proteomes" id="UP000530032">
    <property type="component" value="Unassembled WGS sequence"/>
</dbReference>
<keyword evidence="4" id="KW-0227">DNA damage</keyword>